<accession>A0A8T2AHW3</accession>
<sequence>MEVFEGEDEPMDEEEYEMKRYHFEEHFGVARQSNSSAGAHKHIGLLQAWNKAQDKVLEKLNGIVRTFKKMLSCSSTSTAIPMDIAS</sequence>
<dbReference type="EMBL" id="JAEFBJ010000009">
    <property type="protein sequence ID" value="KAG7572279.1"/>
    <property type="molecule type" value="Genomic_DNA"/>
</dbReference>
<comment type="caution">
    <text evidence="2">The sequence shown here is derived from an EMBL/GenBank/DDBJ whole genome shotgun (WGS) entry which is preliminary data.</text>
</comment>
<dbReference type="OrthoDB" id="10304161at2759"/>
<keyword evidence="3" id="KW-1185">Reference proteome</keyword>
<proteinExistence type="predicted"/>
<dbReference type="Proteomes" id="UP000694251">
    <property type="component" value="Chromosome 9"/>
</dbReference>
<name>A0A8T2AHW3_ARASU</name>
<dbReference type="Pfam" id="PF03078">
    <property type="entry name" value="ATHILA"/>
    <property type="match status" value="1"/>
</dbReference>
<feature type="domain" description="Arabidopsis retrotransposon Orf1 C-terminal" evidence="1">
    <location>
        <begin position="6"/>
        <end position="78"/>
    </location>
</feature>
<reference evidence="2 3" key="1">
    <citation type="submission" date="2020-12" db="EMBL/GenBank/DDBJ databases">
        <title>Concerted genomic and epigenomic changes stabilize Arabidopsis allopolyploids.</title>
        <authorList>
            <person name="Chen Z."/>
        </authorList>
    </citation>
    <scope>NUCLEOTIDE SEQUENCE [LARGE SCALE GENOMIC DNA]</scope>
    <source>
        <strain evidence="2">As9502</strain>
        <tissue evidence="2">Leaf</tissue>
    </source>
</reference>
<evidence type="ECO:0000259" key="1">
    <source>
        <dbReference type="Pfam" id="PF03078"/>
    </source>
</evidence>
<gene>
    <name evidence="2" type="ORF">ISN44_As09g006480</name>
</gene>
<evidence type="ECO:0000313" key="3">
    <source>
        <dbReference type="Proteomes" id="UP000694251"/>
    </source>
</evidence>
<dbReference type="AlphaFoldDB" id="A0A8T2AHW3"/>
<protein>
    <recommendedName>
        <fullName evidence="1">Arabidopsis retrotransposon Orf1 C-terminal domain-containing protein</fullName>
    </recommendedName>
</protein>
<dbReference type="InterPro" id="IPR004312">
    <property type="entry name" value="ATHILA_Orf1_C"/>
</dbReference>
<evidence type="ECO:0000313" key="2">
    <source>
        <dbReference type="EMBL" id="KAG7572279.1"/>
    </source>
</evidence>
<organism evidence="2 3">
    <name type="scientific">Arabidopsis suecica</name>
    <name type="common">Swedish thale-cress</name>
    <name type="synonym">Cardaminopsis suecica</name>
    <dbReference type="NCBI Taxonomy" id="45249"/>
    <lineage>
        <taxon>Eukaryota</taxon>
        <taxon>Viridiplantae</taxon>
        <taxon>Streptophyta</taxon>
        <taxon>Embryophyta</taxon>
        <taxon>Tracheophyta</taxon>
        <taxon>Spermatophyta</taxon>
        <taxon>Magnoliopsida</taxon>
        <taxon>eudicotyledons</taxon>
        <taxon>Gunneridae</taxon>
        <taxon>Pentapetalae</taxon>
        <taxon>rosids</taxon>
        <taxon>malvids</taxon>
        <taxon>Brassicales</taxon>
        <taxon>Brassicaceae</taxon>
        <taxon>Camelineae</taxon>
        <taxon>Arabidopsis</taxon>
    </lineage>
</organism>